<evidence type="ECO:0000313" key="4">
    <source>
        <dbReference type="Proteomes" id="UP000500857"/>
    </source>
</evidence>
<dbReference type="EMBL" id="CP051167">
    <property type="protein sequence ID" value="QIZ70373.1"/>
    <property type="molecule type" value="Genomic_DNA"/>
</dbReference>
<evidence type="ECO:0000256" key="2">
    <source>
        <dbReference type="SAM" id="SignalP"/>
    </source>
</evidence>
<feature type="chain" id="PRO_5026227046" description="Lipoprotein" evidence="2">
    <location>
        <begin position="23"/>
        <end position="77"/>
    </location>
</feature>
<proteinExistence type="predicted"/>
<dbReference type="Proteomes" id="UP000500857">
    <property type="component" value="Chromosome"/>
</dbReference>
<name>A0A6H1TX87_9CYAN</name>
<sequence>MRVNLFSTLAAASCLSLGLVMGCQNPCAGKTTNPNTGAEVETDPCAGKTEANPCAGKTEANPCAGKTEANPCAGKSE</sequence>
<evidence type="ECO:0008006" key="5">
    <source>
        <dbReference type="Google" id="ProtNLM"/>
    </source>
</evidence>
<accession>A0A6H1TX87</accession>
<evidence type="ECO:0000256" key="1">
    <source>
        <dbReference type="SAM" id="MobiDB-lite"/>
    </source>
</evidence>
<keyword evidence="2" id="KW-0732">Signal</keyword>
<reference evidence="3 4" key="1">
    <citation type="submission" date="2020-04" db="EMBL/GenBank/DDBJ databases">
        <authorList>
            <person name="Basu S."/>
            <person name="Maruthanayagam V."/>
            <person name="Chakraborty S."/>
            <person name="Pramanik A."/>
            <person name="Mukherjee J."/>
            <person name="Brink B."/>
        </authorList>
    </citation>
    <scope>NUCLEOTIDE SEQUENCE [LARGE SCALE GENOMIC DNA]</scope>
    <source>
        <strain evidence="3 4">AP17</strain>
    </source>
</reference>
<dbReference type="AlphaFoldDB" id="A0A6H1TX87"/>
<dbReference type="RefSeq" id="WP_168568528.1">
    <property type="nucleotide sequence ID" value="NZ_CP051167.1"/>
</dbReference>
<evidence type="ECO:0000313" key="3">
    <source>
        <dbReference type="EMBL" id="QIZ70373.1"/>
    </source>
</evidence>
<dbReference type="PROSITE" id="PS51257">
    <property type="entry name" value="PROKAR_LIPOPROTEIN"/>
    <property type="match status" value="1"/>
</dbReference>
<protein>
    <recommendedName>
        <fullName evidence="5">Lipoprotein</fullName>
    </recommendedName>
</protein>
<feature type="signal peptide" evidence="2">
    <location>
        <begin position="1"/>
        <end position="22"/>
    </location>
</feature>
<gene>
    <name evidence="3" type="ORF">HCG48_07105</name>
</gene>
<keyword evidence="4" id="KW-1185">Reference proteome</keyword>
<organism evidence="3 4">
    <name type="scientific">Oxynema aestuarii AP17</name>
    <dbReference type="NCBI Taxonomy" id="2064643"/>
    <lineage>
        <taxon>Bacteria</taxon>
        <taxon>Bacillati</taxon>
        <taxon>Cyanobacteriota</taxon>
        <taxon>Cyanophyceae</taxon>
        <taxon>Oscillatoriophycideae</taxon>
        <taxon>Oscillatoriales</taxon>
        <taxon>Oscillatoriaceae</taxon>
        <taxon>Oxynema</taxon>
        <taxon>Oxynema aestuarii</taxon>
    </lineage>
</organism>
<feature type="region of interest" description="Disordered" evidence="1">
    <location>
        <begin position="53"/>
        <end position="77"/>
    </location>
</feature>
<dbReference type="KEGG" id="oxy:HCG48_07105"/>